<dbReference type="RefSeq" id="WP_311703199.1">
    <property type="nucleotide sequence ID" value="NZ_JAVREL010000002.1"/>
</dbReference>
<protein>
    <submittedName>
        <fullName evidence="2">Uncharacterized protein</fullName>
    </submittedName>
</protein>
<evidence type="ECO:0000256" key="1">
    <source>
        <dbReference type="SAM" id="Phobius"/>
    </source>
</evidence>
<keyword evidence="1" id="KW-0812">Transmembrane</keyword>
<dbReference type="EMBL" id="JAVREL010000002">
    <property type="protein sequence ID" value="MDT0342069.1"/>
    <property type="molecule type" value="Genomic_DNA"/>
</dbReference>
<sequence>MPDVERSDDELAEIFRESDPVAHRALPDADGPLALRIRTRIHIGRRRRVVLIPAVAACAMAATAGGYAWIDADGTATVPQRQGHAVQDTAEVTAAAAPIALGCGDHGDALAVNVAYDTPEDRCRDLWTNAPEELVTCAPSAMDYAVMVLPGGPEECAANDATVWEGPTDEQRGLSLVAADLAATLDEEGQCLTPEEVAEITAGLLEEHGVDDWTVETGDVIVRATPGEEIVVDLECVNSVTWNAEEHAIELA</sequence>
<organism evidence="2 3">
    <name type="scientific">Streptomyces litchfieldiae</name>
    <dbReference type="NCBI Taxonomy" id="3075543"/>
    <lineage>
        <taxon>Bacteria</taxon>
        <taxon>Bacillati</taxon>
        <taxon>Actinomycetota</taxon>
        <taxon>Actinomycetes</taxon>
        <taxon>Kitasatosporales</taxon>
        <taxon>Streptomycetaceae</taxon>
        <taxon>Streptomyces</taxon>
    </lineage>
</organism>
<keyword evidence="1" id="KW-0472">Membrane</keyword>
<accession>A0ABU2MN35</accession>
<comment type="caution">
    <text evidence="2">The sequence shown here is derived from an EMBL/GenBank/DDBJ whole genome shotgun (WGS) entry which is preliminary data.</text>
</comment>
<evidence type="ECO:0000313" key="2">
    <source>
        <dbReference type="EMBL" id="MDT0342069.1"/>
    </source>
</evidence>
<gene>
    <name evidence="2" type="ORF">RM590_05415</name>
</gene>
<dbReference type="Proteomes" id="UP001183246">
    <property type="component" value="Unassembled WGS sequence"/>
</dbReference>
<keyword evidence="1" id="KW-1133">Transmembrane helix</keyword>
<feature type="transmembrane region" description="Helical" evidence="1">
    <location>
        <begin position="49"/>
        <end position="70"/>
    </location>
</feature>
<proteinExistence type="predicted"/>
<keyword evidence="3" id="KW-1185">Reference proteome</keyword>
<name>A0ABU2MN35_9ACTN</name>
<evidence type="ECO:0000313" key="3">
    <source>
        <dbReference type="Proteomes" id="UP001183246"/>
    </source>
</evidence>
<reference evidence="3" key="1">
    <citation type="submission" date="2023-07" db="EMBL/GenBank/DDBJ databases">
        <title>30 novel species of actinomycetes from the DSMZ collection.</title>
        <authorList>
            <person name="Nouioui I."/>
        </authorList>
    </citation>
    <scope>NUCLEOTIDE SEQUENCE [LARGE SCALE GENOMIC DNA]</scope>
    <source>
        <strain evidence="3">DSM 44938</strain>
    </source>
</reference>